<dbReference type="InterPro" id="IPR036091">
    <property type="entry name" value="Prodiol/glycerol_DeHase__sf_su"/>
</dbReference>
<dbReference type="SUPFAM" id="SSF47148">
    <property type="entry name" value="Diol dehydratase, gamma subunit"/>
    <property type="match status" value="1"/>
</dbReference>
<reference evidence="1 2" key="1">
    <citation type="submission" date="2017-02" db="EMBL/GenBank/DDBJ databases">
        <title>The new phylogeny of genus Mycobacterium.</title>
        <authorList>
            <person name="Tortoli E."/>
            <person name="Trovato A."/>
            <person name="Cirillo D.M."/>
        </authorList>
    </citation>
    <scope>NUCLEOTIDE SEQUENCE [LARGE SCALE GENOMIC DNA]</scope>
    <source>
        <strain evidence="1 2">RW6</strain>
    </source>
</reference>
<evidence type="ECO:0000313" key="1">
    <source>
        <dbReference type="EMBL" id="ORA32879.1"/>
    </source>
</evidence>
<accession>A0A1X0AS82</accession>
<keyword evidence="2" id="KW-1185">Reference proteome</keyword>
<gene>
    <name evidence="1" type="ORF">BST13_21570</name>
</gene>
<name>A0A1X0AS82_9MYCO</name>
<proteinExistence type="predicted"/>
<dbReference type="STRING" id="1927124.BST13_21570"/>
<dbReference type="Gene3D" id="1.10.1510.20">
    <property type="entry name" value="Propanediol/glycerol dehydratase, small subunit"/>
    <property type="match status" value="1"/>
</dbReference>
<dbReference type="EMBL" id="MVHF01000023">
    <property type="protein sequence ID" value="ORA32879.1"/>
    <property type="molecule type" value="Genomic_DNA"/>
</dbReference>
<dbReference type="OrthoDB" id="3732589at2"/>
<dbReference type="RefSeq" id="WP_083166053.1">
    <property type="nucleotide sequence ID" value="NZ_MVHF01000023.1"/>
</dbReference>
<comment type="caution">
    <text evidence="1">The sequence shown here is derived from an EMBL/GenBank/DDBJ whole genome shotgun (WGS) entry which is preliminary data.</text>
</comment>
<sequence length="119" mass="12888">MTATSHSGRSVHDVTVEAARNGALTLDDVRISRETLLGQADIADQAGSVQLAQNLRRASELTALSAEDMLAAYEALRPGRSTFEELHAVADRLAAQEAHTCAEFVREAAAVYRRRGLLR</sequence>
<evidence type="ECO:0000313" key="2">
    <source>
        <dbReference type="Proteomes" id="UP000192448"/>
    </source>
</evidence>
<protein>
    <submittedName>
        <fullName evidence="1">Propanediol utilization protein</fullName>
    </submittedName>
</protein>
<dbReference type="AlphaFoldDB" id="A0A1X0AS82"/>
<organism evidence="1 2">
    <name type="scientific">Mycobacterium aquaticum</name>
    <dbReference type="NCBI Taxonomy" id="1927124"/>
    <lineage>
        <taxon>Bacteria</taxon>
        <taxon>Bacillati</taxon>
        <taxon>Actinomycetota</taxon>
        <taxon>Actinomycetes</taxon>
        <taxon>Mycobacteriales</taxon>
        <taxon>Mycobacteriaceae</taxon>
        <taxon>Mycobacterium</taxon>
    </lineage>
</organism>
<dbReference type="Proteomes" id="UP000192448">
    <property type="component" value="Unassembled WGS sequence"/>
</dbReference>
<dbReference type="Pfam" id="PF02287">
    <property type="entry name" value="Dehydratase_SU"/>
    <property type="match status" value="1"/>
</dbReference>
<dbReference type="InterPro" id="IPR003207">
    <property type="entry name" value="Ppandiol/glycerol_DeHydtase_su"/>
</dbReference>